<name>A0A455T1N9_9CHLR</name>
<protein>
    <recommendedName>
        <fullName evidence="1">Double-GTPase 2 domain-containing protein</fullName>
    </recommendedName>
</protein>
<feature type="domain" description="Double-GTPase 2" evidence="1">
    <location>
        <begin position="144"/>
        <end position="335"/>
    </location>
</feature>
<dbReference type="Pfam" id="PF19993">
    <property type="entry name" value="DO-GTPase2"/>
    <property type="match status" value="1"/>
</dbReference>
<organism evidence="2">
    <name type="scientific">Thermogemmatispora argillosa</name>
    <dbReference type="NCBI Taxonomy" id="2045280"/>
    <lineage>
        <taxon>Bacteria</taxon>
        <taxon>Bacillati</taxon>
        <taxon>Chloroflexota</taxon>
        <taxon>Ktedonobacteria</taxon>
        <taxon>Thermogemmatisporales</taxon>
        <taxon>Thermogemmatisporaceae</taxon>
        <taxon>Thermogemmatispora</taxon>
    </lineage>
</organism>
<accession>A0A455T1N9</accession>
<gene>
    <name evidence="2" type="ORF">KTA_13410</name>
</gene>
<dbReference type="SUPFAM" id="SSF52540">
    <property type="entry name" value="P-loop containing nucleoside triphosphate hydrolases"/>
    <property type="match status" value="1"/>
</dbReference>
<dbReference type="InterPro" id="IPR045528">
    <property type="entry name" value="DO-GTPase2"/>
</dbReference>
<dbReference type="InterPro" id="IPR027417">
    <property type="entry name" value="P-loop_NTPase"/>
</dbReference>
<sequence length="472" mass="53092">MTGRSAGPPSRLRLGRPDLAWLEPAHSMRGSTHHMSLRQILIAAISFLWKMLTSLLYRGRVAICPSCCERIYPGACAIVSLPDLQSLATLVPLQQEPSGLRRVFSILFPRSLQSEWFVRRQAVRICSHCQYPLPYNIERTRQVTIAIIGDVSSGKSVYIAVLLHLLEEAAFIPSHLRFRCHCLTPEARERYERDYGKPLFVDRVVPRGTPRAIEMTHQPIIYEIAIRLEPDLPPVRFNLVIYDTSGEDYVIQARQVRYAPYVLNADAVIFMLDPVAVPAMRASLPSDPHFRYGHSLALGHPLDSFGKIVLPLAQSGVRRPRPLAIALSKADLLKKLRPLGQQLSFLRRQPDYRGGLDLTDLASVDQEVRQLLYEYDLGRFLEAVEFYRGQLFDPVCYTAVSAIGYTPDEQGGIPAINPWRCLDPFLWVLHELRLLPARPTFAAAAPAHGGQGLRAGAPSAQAWQLSQWRAQP</sequence>
<reference evidence="2" key="1">
    <citation type="submission" date="2018-12" db="EMBL/GenBank/DDBJ databases">
        <title>Novel natural products biosynthetic potential of the class Ktedonobacteria.</title>
        <authorList>
            <person name="Zheng Y."/>
            <person name="Saitou A."/>
            <person name="Wang C.M."/>
            <person name="Toyoda A."/>
            <person name="Minakuchi Y."/>
            <person name="Sekiguchi Y."/>
            <person name="Ueda K."/>
            <person name="Takano H."/>
            <person name="Sakai Y."/>
            <person name="Yokota A."/>
            <person name="Yabe S."/>
        </authorList>
    </citation>
    <scope>NUCLEOTIDE SEQUENCE</scope>
    <source>
        <strain evidence="2">A3-2</strain>
    </source>
</reference>
<dbReference type="EMBL" id="AP019377">
    <property type="protein sequence ID" value="BBH93142.1"/>
    <property type="molecule type" value="Genomic_DNA"/>
</dbReference>
<evidence type="ECO:0000259" key="1">
    <source>
        <dbReference type="Pfam" id="PF19993"/>
    </source>
</evidence>
<evidence type="ECO:0000313" key="2">
    <source>
        <dbReference type="EMBL" id="BBH93142.1"/>
    </source>
</evidence>
<dbReference type="AlphaFoldDB" id="A0A455T1N9"/>
<proteinExistence type="predicted"/>